<keyword evidence="1" id="KW-0472">Membrane</keyword>
<evidence type="ECO:0000313" key="3">
    <source>
        <dbReference type="Proteomes" id="UP000078284"/>
    </source>
</evidence>
<protein>
    <recommendedName>
        <fullName evidence="4">Transmembrane protein</fullName>
    </recommendedName>
</protein>
<sequence>MLRWAHFTAGIVSVVVLSSLLVVFLRRWCCLRREITTTLKAASPIRSDSFQARISKLHQTSLIHQLDTSDIKRRGNIKNYSISRTATAGGFPSKPGLFIWTDHPALVTEAVENGWTRFGFAVHEPAPLVSGASPGSVLLGLCTTAGSEDPGVVISWEVSNGSVEFTQTIKFNQAFNETVNAKKHLTILRAGLPLPGPQLISSAFPQEAYFEITILEITQHHSGEAGDVGCDLVEGEKTKLFKNQGLKLVKRSEWDGKNEEAVLSLGLATGGSFGAGETRLPGKFPASIGFQSDGAIYLDGTYLFVYLHHLVSLSNNGSSNFLLLRKSKKFCGESFCKKVNGNIVKYMKIGCPLRIYIFGNEKWRPTKEYKRRGTNQPSTSSRSPNSYHTSLLWLIKDKQGNNSFY</sequence>
<evidence type="ECO:0000313" key="2">
    <source>
        <dbReference type="EMBL" id="OAO98389.1"/>
    </source>
</evidence>
<name>A0A178UWU3_ARATH</name>
<keyword evidence="1" id="KW-0812">Transmembrane</keyword>
<evidence type="ECO:0008006" key="4">
    <source>
        <dbReference type="Google" id="ProtNLM"/>
    </source>
</evidence>
<gene>
    <name evidence="2" type="ordered locus">AXX17_At4g07170</name>
</gene>
<comment type="caution">
    <text evidence="2">The sequence shown here is derived from an EMBL/GenBank/DDBJ whole genome shotgun (WGS) entry which is preliminary data.</text>
</comment>
<proteinExistence type="predicted"/>
<dbReference type="Proteomes" id="UP000078284">
    <property type="component" value="Chromosome 4"/>
</dbReference>
<keyword evidence="1" id="KW-1133">Transmembrane helix</keyword>
<organism evidence="2 3">
    <name type="scientific">Arabidopsis thaliana</name>
    <name type="common">Mouse-ear cress</name>
    <dbReference type="NCBI Taxonomy" id="3702"/>
    <lineage>
        <taxon>Eukaryota</taxon>
        <taxon>Viridiplantae</taxon>
        <taxon>Streptophyta</taxon>
        <taxon>Embryophyta</taxon>
        <taxon>Tracheophyta</taxon>
        <taxon>Spermatophyta</taxon>
        <taxon>Magnoliopsida</taxon>
        <taxon>eudicotyledons</taxon>
        <taxon>Gunneridae</taxon>
        <taxon>Pentapetalae</taxon>
        <taxon>rosids</taxon>
        <taxon>malvids</taxon>
        <taxon>Brassicales</taxon>
        <taxon>Brassicaceae</taxon>
        <taxon>Camelineae</taxon>
        <taxon>Arabidopsis</taxon>
    </lineage>
</organism>
<accession>A0A178UWU3</accession>
<dbReference type="EMBL" id="LUHQ01000004">
    <property type="protein sequence ID" value="OAO98389.1"/>
    <property type="molecule type" value="Genomic_DNA"/>
</dbReference>
<feature type="transmembrane region" description="Helical" evidence="1">
    <location>
        <begin position="6"/>
        <end position="25"/>
    </location>
</feature>
<dbReference type="AlphaFoldDB" id="A0A178UWU3"/>
<evidence type="ECO:0000256" key="1">
    <source>
        <dbReference type="SAM" id="Phobius"/>
    </source>
</evidence>
<dbReference type="ExpressionAtlas" id="A0A178UWU3">
    <property type="expression patterns" value="baseline and differential"/>
</dbReference>
<reference evidence="3" key="1">
    <citation type="journal article" date="2016" name="Proc. Natl. Acad. Sci. U.S.A.">
        <title>Chromosome-level assembly of Arabidopsis thaliana Ler reveals the extent of translocation and inversion polymorphisms.</title>
        <authorList>
            <person name="Zapata L."/>
            <person name="Ding J."/>
            <person name="Willing E.M."/>
            <person name="Hartwig B."/>
            <person name="Bezdan D."/>
            <person name="Jiao W.B."/>
            <person name="Patel V."/>
            <person name="Velikkakam James G."/>
            <person name="Koornneef M."/>
            <person name="Ossowski S."/>
            <person name="Schneeberger K."/>
        </authorList>
    </citation>
    <scope>NUCLEOTIDE SEQUENCE [LARGE SCALE GENOMIC DNA]</scope>
    <source>
        <strain evidence="3">cv. Landsberg erecta</strain>
    </source>
</reference>